<reference evidence="1 2" key="1">
    <citation type="journal article" date="2019" name="Sci. Rep.">
        <title>A high-quality genome of Eragrostis curvula grass provides insights into Poaceae evolution and supports new strategies to enhance forage quality.</title>
        <authorList>
            <person name="Carballo J."/>
            <person name="Santos B.A.C.M."/>
            <person name="Zappacosta D."/>
            <person name="Garbus I."/>
            <person name="Selva J.P."/>
            <person name="Gallo C.A."/>
            <person name="Diaz A."/>
            <person name="Albertini E."/>
            <person name="Caccamo M."/>
            <person name="Echenique V."/>
        </authorList>
    </citation>
    <scope>NUCLEOTIDE SEQUENCE [LARGE SCALE GENOMIC DNA]</scope>
    <source>
        <strain evidence="2">cv. Victoria</strain>
        <tissue evidence="1">Leaf</tissue>
    </source>
</reference>
<gene>
    <name evidence="1" type="ORF">EJB05_19456</name>
</gene>
<accession>A0A5J9UXF2</accession>
<protein>
    <submittedName>
        <fullName evidence="1">Uncharacterized protein</fullName>
    </submittedName>
</protein>
<dbReference type="Gramene" id="TVU27951">
    <property type="protein sequence ID" value="TVU27951"/>
    <property type="gene ID" value="EJB05_19456"/>
</dbReference>
<proteinExistence type="predicted"/>
<dbReference type="Proteomes" id="UP000324897">
    <property type="component" value="Chromosome 1"/>
</dbReference>
<dbReference type="EMBL" id="RWGY01000011">
    <property type="protein sequence ID" value="TVU27951.1"/>
    <property type="molecule type" value="Genomic_DNA"/>
</dbReference>
<dbReference type="AlphaFoldDB" id="A0A5J9UXF2"/>
<comment type="caution">
    <text evidence="1">The sequence shown here is derived from an EMBL/GenBank/DDBJ whole genome shotgun (WGS) entry which is preliminary data.</text>
</comment>
<feature type="non-terminal residue" evidence="1">
    <location>
        <position position="1"/>
    </location>
</feature>
<evidence type="ECO:0000313" key="1">
    <source>
        <dbReference type="EMBL" id="TVU27951.1"/>
    </source>
</evidence>
<keyword evidence="2" id="KW-1185">Reference proteome</keyword>
<name>A0A5J9UXF2_9POAL</name>
<sequence length="59" mass="6345">MGLASQPGPSQNLVEELVRDAFSAAHRDRLRFAGVRSLRLLPGAGVSFLATLRKCLGHT</sequence>
<evidence type="ECO:0000313" key="2">
    <source>
        <dbReference type="Proteomes" id="UP000324897"/>
    </source>
</evidence>
<organism evidence="1 2">
    <name type="scientific">Eragrostis curvula</name>
    <name type="common">weeping love grass</name>
    <dbReference type="NCBI Taxonomy" id="38414"/>
    <lineage>
        <taxon>Eukaryota</taxon>
        <taxon>Viridiplantae</taxon>
        <taxon>Streptophyta</taxon>
        <taxon>Embryophyta</taxon>
        <taxon>Tracheophyta</taxon>
        <taxon>Spermatophyta</taxon>
        <taxon>Magnoliopsida</taxon>
        <taxon>Liliopsida</taxon>
        <taxon>Poales</taxon>
        <taxon>Poaceae</taxon>
        <taxon>PACMAD clade</taxon>
        <taxon>Chloridoideae</taxon>
        <taxon>Eragrostideae</taxon>
        <taxon>Eragrostidinae</taxon>
        <taxon>Eragrostis</taxon>
    </lineage>
</organism>